<dbReference type="Pfam" id="PF02749">
    <property type="entry name" value="QRPTase_N"/>
    <property type="match status" value="1"/>
</dbReference>
<dbReference type="Gene3D" id="3.90.1170.20">
    <property type="entry name" value="Quinolinate phosphoribosyl transferase, N-terminal domain"/>
    <property type="match status" value="1"/>
</dbReference>
<dbReference type="UniPathway" id="UPA00253">
    <property type="reaction ID" value="UER00331"/>
</dbReference>
<sequence>MIAAKRIVKAALEEDHALEDITSLSTIAKEAMAIGRLKVKQDGATISGLPVAELVFQELSQEIKFDYKVQDNTKTLKDDILGLVIGPERLLLAGERSALNFLQHLSGIATLTNKFVETVTGTRAKILHTRKTIPGLRDLEINAVLDGGGHPHRADLRSVLIKDNHVQAAGSITKAIEAVRRHNRQDIFMVVEVETMDQFREALRLRPAVIMLDDMSLDQMRNAVDLANDQVQIEVSGGVNLQNIRAIAETGVHRISIGGALTLGAPPIDINFKTENL</sequence>
<dbReference type="PANTHER" id="PTHR32179">
    <property type="entry name" value="NICOTINATE-NUCLEOTIDE PYROPHOSPHORYLASE [CARBOXYLATING]"/>
    <property type="match status" value="1"/>
</dbReference>
<proteinExistence type="inferred from homology"/>
<evidence type="ECO:0000313" key="15">
    <source>
        <dbReference type="EMBL" id="OGG06866.1"/>
    </source>
</evidence>
<dbReference type="GO" id="GO:0009435">
    <property type="term" value="P:NAD+ biosynthetic process"/>
    <property type="evidence" value="ECO:0007669"/>
    <property type="project" value="UniProtKB-UniPathway"/>
</dbReference>
<name>A0A1F5Z371_9BACT</name>
<accession>A0A1F5Z371</accession>
<comment type="pathway">
    <text evidence="2">Cofactor biosynthesis; NAD(+) biosynthesis; nicotinate D-ribonucleotide from quinolinate: step 1/1.</text>
</comment>
<dbReference type="InterPro" id="IPR013785">
    <property type="entry name" value="Aldolase_TIM"/>
</dbReference>
<dbReference type="SUPFAM" id="SSF51690">
    <property type="entry name" value="Nicotinate/Quinolinate PRTase C-terminal domain-like"/>
    <property type="match status" value="1"/>
</dbReference>
<comment type="similarity">
    <text evidence="3 12">Belongs to the NadC/ModD family.</text>
</comment>
<dbReference type="InterPro" id="IPR004393">
    <property type="entry name" value="NadC"/>
</dbReference>
<comment type="subunit">
    <text evidence="4">Hexamer formed by 3 homodimers.</text>
</comment>
<evidence type="ECO:0000256" key="12">
    <source>
        <dbReference type="PIRNR" id="PIRNR006250"/>
    </source>
</evidence>
<evidence type="ECO:0000256" key="9">
    <source>
        <dbReference type="ARBA" id="ARBA00033102"/>
    </source>
</evidence>
<evidence type="ECO:0000256" key="5">
    <source>
        <dbReference type="ARBA" id="ARBA00011944"/>
    </source>
</evidence>
<dbReference type="FunFam" id="3.20.20.70:FF:000030">
    <property type="entry name" value="Nicotinate-nucleotide pyrophosphorylase, carboxylating"/>
    <property type="match status" value="1"/>
</dbReference>
<organism evidence="15 16">
    <name type="scientific">Candidatus Gottesmanbacteria bacterium RIFCSPHIGHO2_01_FULL_42_12</name>
    <dbReference type="NCBI Taxonomy" id="1798377"/>
    <lineage>
        <taxon>Bacteria</taxon>
        <taxon>Candidatus Gottesmaniibacteriota</taxon>
    </lineage>
</organism>
<keyword evidence="6" id="KW-0662">Pyridine nucleotide biosynthesis</keyword>
<dbReference type="SUPFAM" id="SSF54675">
    <property type="entry name" value="Nicotinate/Quinolinate PRTase N-terminal domain-like"/>
    <property type="match status" value="1"/>
</dbReference>
<keyword evidence="7 12" id="KW-0328">Glycosyltransferase</keyword>
<evidence type="ECO:0000256" key="1">
    <source>
        <dbReference type="ARBA" id="ARBA00003237"/>
    </source>
</evidence>
<dbReference type="InterPro" id="IPR022412">
    <property type="entry name" value="Quinolinate_PRibosylTrfase_N"/>
</dbReference>
<dbReference type="Pfam" id="PF01729">
    <property type="entry name" value="QRPTase_C"/>
    <property type="match status" value="1"/>
</dbReference>
<evidence type="ECO:0000256" key="11">
    <source>
        <dbReference type="ARBA" id="ARBA00069173"/>
    </source>
</evidence>
<evidence type="ECO:0000256" key="2">
    <source>
        <dbReference type="ARBA" id="ARBA00004893"/>
    </source>
</evidence>
<dbReference type="InterPro" id="IPR036068">
    <property type="entry name" value="Nicotinate_pribotase-like_C"/>
</dbReference>
<comment type="caution">
    <text evidence="15">The sequence shown here is derived from an EMBL/GenBank/DDBJ whole genome shotgun (WGS) entry which is preliminary data.</text>
</comment>
<feature type="domain" description="Quinolinate phosphoribosyl transferase N-terminal" evidence="14">
    <location>
        <begin position="20"/>
        <end position="106"/>
    </location>
</feature>
<dbReference type="GO" id="GO:0005737">
    <property type="term" value="C:cytoplasm"/>
    <property type="evidence" value="ECO:0007669"/>
    <property type="project" value="TreeGrafter"/>
</dbReference>
<evidence type="ECO:0000313" key="16">
    <source>
        <dbReference type="Proteomes" id="UP000178681"/>
    </source>
</evidence>
<dbReference type="Proteomes" id="UP000178681">
    <property type="component" value="Unassembled WGS sequence"/>
</dbReference>
<evidence type="ECO:0000256" key="7">
    <source>
        <dbReference type="ARBA" id="ARBA00022676"/>
    </source>
</evidence>
<dbReference type="InterPro" id="IPR037128">
    <property type="entry name" value="Quinolinate_PRibosylTase_N_sf"/>
</dbReference>
<dbReference type="InterPro" id="IPR027277">
    <property type="entry name" value="NadC/ModD"/>
</dbReference>
<dbReference type="AlphaFoldDB" id="A0A1F5Z371"/>
<dbReference type="STRING" id="1798377.A2872_00490"/>
<gene>
    <name evidence="15" type="ORF">A2872_00490</name>
</gene>
<dbReference type="EMBL" id="MFJG01000019">
    <property type="protein sequence ID" value="OGG06866.1"/>
    <property type="molecule type" value="Genomic_DNA"/>
</dbReference>
<dbReference type="Gene3D" id="3.20.20.70">
    <property type="entry name" value="Aldolase class I"/>
    <property type="match status" value="1"/>
</dbReference>
<dbReference type="CDD" id="cd01572">
    <property type="entry name" value="QPRTase"/>
    <property type="match status" value="1"/>
</dbReference>
<comment type="catalytic activity">
    <reaction evidence="10">
        <text>nicotinate beta-D-ribonucleotide + CO2 + diphosphate = quinolinate + 5-phospho-alpha-D-ribose 1-diphosphate + 2 H(+)</text>
        <dbReference type="Rhea" id="RHEA:12733"/>
        <dbReference type="ChEBI" id="CHEBI:15378"/>
        <dbReference type="ChEBI" id="CHEBI:16526"/>
        <dbReference type="ChEBI" id="CHEBI:29959"/>
        <dbReference type="ChEBI" id="CHEBI:33019"/>
        <dbReference type="ChEBI" id="CHEBI:57502"/>
        <dbReference type="ChEBI" id="CHEBI:58017"/>
        <dbReference type="EC" id="2.4.2.19"/>
    </reaction>
</comment>
<reference evidence="15 16" key="1">
    <citation type="journal article" date="2016" name="Nat. Commun.">
        <title>Thousands of microbial genomes shed light on interconnected biogeochemical processes in an aquifer system.</title>
        <authorList>
            <person name="Anantharaman K."/>
            <person name="Brown C.T."/>
            <person name="Hug L.A."/>
            <person name="Sharon I."/>
            <person name="Castelle C.J."/>
            <person name="Probst A.J."/>
            <person name="Thomas B.C."/>
            <person name="Singh A."/>
            <person name="Wilkins M.J."/>
            <person name="Karaoz U."/>
            <person name="Brodie E.L."/>
            <person name="Williams K.H."/>
            <person name="Hubbard S.S."/>
            <person name="Banfield J.F."/>
        </authorList>
    </citation>
    <scope>NUCLEOTIDE SEQUENCE [LARGE SCALE GENOMIC DNA]</scope>
</reference>
<dbReference type="GO" id="GO:0034213">
    <property type="term" value="P:quinolinate catabolic process"/>
    <property type="evidence" value="ECO:0007669"/>
    <property type="project" value="TreeGrafter"/>
</dbReference>
<evidence type="ECO:0000256" key="3">
    <source>
        <dbReference type="ARBA" id="ARBA00009400"/>
    </source>
</evidence>
<comment type="function">
    <text evidence="1">Involved in the catabolism of quinolinic acid (QA).</text>
</comment>
<evidence type="ECO:0000256" key="6">
    <source>
        <dbReference type="ARBA" id="ARBA00022642"/>
    </source>
</evidence>
<protein>
    <recommendedName>
        <fullName evidence="11">Probable nicotinate-nucleotide pyrophosphorylase [carboxylating]</fullName>
        <ecNumber evidence="5">2.4.2.19</ecNumber>
    </recommendedName>
    <alternativeName>
        <fullName evidence="9">Quinolinate phosphoribosyltransferase [decarboxylating]</fullName>
    </alternativeName>
</protein>
<keyword evidence="8 12" id="KW-0808">Transferase</keyword>
<dbReference type="EC" id="2.4.2.19" evidence="5"/>
<dbReference type="GO" id="GO:0004514">
    <property type="term" value="F:nicotinate-nucleotide diphosphorylase (carboxylating) activity"/>
    <property type="evidence" value="ECO:0007669"/>
    <property type="project" value="UniProtKB-EC"/>
</dbReference>
<dbReference type="FunFam" id="3.90.1170.20:FF:000001">
    <property type="entry name" value="Nicotinate-nucleotide diphosphorylase (Carboxylating)"/>
    <property type="match status" value="1"/>
</dbReference>
<evidence type="ECO:0000256" key="4">
    <source>
        <dbReference type="ARBA" id="ARBA00011218"/>
    </source>
</evidence>
<evidence type="ECO:0000259" key="14">
    <source>
        <dbReference type="Pfam" id="PF02749"/>
    </source>
</evidence>
<dbReference type="PANTHER" id="PTHR32179:SF3">
    <property type="entry name" value="NICOTINATE-NUCLEOTIDE PYROPHOSPHORYLASE [CARBOXYLATING]"/>
    <property type="match status" value="1"/>
</dbReference>
<dbReference type="NCBIfam" id="TIGR00078">
    <property type="entry name" value="nadC"/>
    <property type="match status" value="1"/>
</dbReference>
<evidence type="ECO:0000259" key="13">
    <source>
        <dbReference type="Pfam" id="PF01729"/>
    </source>
</evidence>
<evidence type="ECO:0000256" key="8">
    <source>
        <dbReference type="ARBA" id="ARBA00022679"/>
    </source>
</evidence>
<evidence type="ECO:0000256" key="10">
    <source>
        <dbReference type="ARBA" id="ARBA00047445"/>
    </source>
</evidence>
<dbReference type="InterPro" id="IPR002638">
    <property type="entry name" value="Quinolinate_PRibosylTrfase_C"/>
</dbReference>
<feature type="domain" description="Quinolinate phosphoribosyl transferase C-terminal" evidence="13">
    <location>
        <begin position="108"/>
        <end position="272"/>
    </location>
</feature>
<dbReference type="PIRSF" id="PIRSF006250">
    <property type="entry name" value="NadC_ModD"/>
    <property type="match status" value="1"/>
</dbReference>